<organism evidence="3 4">
    <name type="scientific">Reticulomyxa filosa</name>
    <dbReference type="NCBI Taxonomy" id="46433"/>
    <lineage>
        <taxon>Eukaryota</taxon>
        <taxon>Sar</taxon>
        <taxon>Rhizaria</taxon>
        <taxon>Retaria</taxon>
        <taxon>Foraminifera</taxon>
        <taxon>Monothalamids</taxon>
        <taxon>Reticulomyxidae</taxon>
        <taxon>Reticulomyxa</taxon>
    </lineage>
</organism>
<keyword evidence="1" id="KW-0812">Transmembrane</keyword>
<dbReference type="Proteomes" id="UP000023152">
    <property type="component" value="Unassembled WGS sequence"/>
</dbReference>
<name>X6P5K9_RETFI</name>
<evidence type="ECO:0000256" key="1">
    <source>
        <dbReference type="SAM" id="Phobius"/>
    </source>
</evidence>
<evidence type="ECO:0000259" key="2">
    <source>
        <dbReference type="Pfam" id="PF00561"/>
    </source>
</evidence>
<dbReference type="AlphaFoldDB" id="X6P5K9"/>
<feature type="transmembrane region" description="Helical" evidence="1">
    <location>
        <begin position="162"/>
        <end position="191"/>
    </location>
</feature>
<comment type="caution">
    <text evidence="3">The sequence shown here is derived from an EMBL/GenBank/DDBJ whole genome shotgun (WGS) entry which is preliminary data.</text>
</comment>
<keyword evidence="1" id="KW-0472">Membrane</keyword>
<dbReference type="Pfam" id="PF00561">
    <property type="entry name" value="Abhydrolase_1"/>
    <property type="match status" value="1"/>
</dbReference>
<dbReference type="OrthoDB" id="7130006at2759"/>
<keyword evidence="4" id="KW-1185">Reference proteome</keyword>
<sequence length="198" mass="22991">MTDWTLTTWIFVILSVWILWLVVHYNVMKSRKPAPIDFIVDKCVNEGSTPPKKIVLIHGWPDNASLWKYQIPELTKKYDCYRITLPNYDMKAKNYEGINSWGYDLVELAKSVNTCVETQILNRKESQNEKVTLMIHDWGSVVGYLACKFDRKICMNVSFRSMLVITLASMEWSLSLLLLAINGLIAFAFYFRDSLGIY</sequence>
<dbReference type="InterPro" id="IPR029058">
    <property type="entry name" value="AB_hydrolase_fold"/>
</dbReference>
<dbReference type="SUPFAM" id="SSF53474">
    <property type="entry name" value="alpha/beta-Hydrolases"/>
    <property type="match status" value="1"/>
</dbReference>
<reference evidence="3 4" key="1">
    <citation type="journal article" date="2013" name="Curr. Biol.">
        <title>The Genome of the Foraminiferan Reticulomyxa filosa.</title>
        <authorList>
            <person name="Glockner G."/>
            <person name="Hulsmann N."/>
            <person name="Schleicher M."/>
            <person name="Noegel A.A."/>
            <person name="Eichinger L."/>
            <person name="Gallinger C."/>
            <person name="Pawlowski J."/>
            <person name="Sierra R."/>
            <person name="Euteneuer U."/>
            <person name="Pillet L."/>
            <person name="Moustafa A."/>
            <person name="Platzer M."/>
            <person name="Groth M."/>
            <person name="Szafranski K."/>
            <person name="Schliwa M."/>
        </authorList>
    </citation>
    <scope>NUCLEOTIDE SEQUENCE [LARGE SCALE GENOMIC DNA]</scope>
</reference>
<proteinExistence type="predicted"/>
<protein>
    <recommendedName>
        <fullName evidence="2">AB hydrolase-1 domain-containing protein</fullName>
    </recommendedName>
</protein>
<evidence type="ECO:0000313" key="3">
    <source>
        <dbReference type="EMBL" id="ETO32877.1"/>
    </source>
</evidence>
<feature type="domain" description="AB hydrolase-1" evidence="2">
    <location>
        <begin position="54"/>
        <end position="151"/>
    </location>
</feature>
<dbReference type="InterPro" id="IPR000073">
    <property type="entry name" value="AB_hydrolase_1"/>
</dbReference>
<accession>X6P5K9</accession>
<dbReference type="EMBL" id="ASPP01003854">
    <property type="protein sequence ID" value="ETO32877.1"/>
    <property type="molecule type" value="Genomic_DNA"/>
</dbReference>
<dbReference type="Gene3D" id="3.40.50.1820">
    <property type="entry name" value="alpha/beta hydrolase"/>
    <property type="match status" value="1"/>
</dbReference>
<evidence type="ECO:0000313" key="4">
    <source>
        <dbReference type="Proteomes" id="UP000023152"/>
    </source>
</evidence>
<keyword evidence="1" id="KW-1133">Transmembrane helix</keyword>
<gene>
    <name evidence="3" type="ORF">RFI_04235</name>
</gene>
<feature type="transmembrane region" description="Helical" evidence="1">
    <location>
        <begin position="6"/>
        <end position="23"/>
    </location>
</feature>